<gene>
    <name evidence="3" type="ORF">CEUSTIGMA_g9640.t1</name>
</gene>
<dbReference type="GO" id="GO:0005815">
    <property type="term" value="C:microtubule organizing center"/>
    <property type="evidence" value="ECO:0007669"/>
    <property type="project" value="TreeGrafter"/>
</dbReference>
<feature type="compositionally biased region" description="Acidic residues" evidence="1">
    <location>
        <begin position="666"/>
        <end position="679"/>
    </location>
</feature>
<feature type="compositionally biased region" description="Basic and acidic residues" evidence="1">
    <location>
        <begin position="1139"/>
        <end position="1156"/>
    </location>
</feature>
<feature type="region of interest" description="Disordered" evidence="1">
    <location>
        <begin position="2004"/>
        <end position="2026"/>
    </location>
</feature>
<accession>A0A250XH15</accession>
<name>A0A250XH15_9CHLO</name>
<feature type="region of interest" description="Disordered" evidence="1">
    <location>
        <begin position="613"/>
        <end position="681"/>
    </location>
</feature>
<dbReference type="Gene3D" id="2.60.40.150">
    <property type="entry name" value="C2 domain"/>
    <property type="match status" value="1"/>
</dbReference>
<feature type="compositionally biased region" description="Basic and acidic residues" evidence="1">
    <location>
        <begin position="1872"/>
        <end position="1883"/>
    </location>
</feature>
<feature type="region of interest" description="Disordered" evidence="1">
    <location>
        <begin position="695"/>
        <end position="774"/>
    </location>
</feature>
<feature type="domain" description="C2" evidence="2">
    <location>
        <begin position="1171"/>
        <end position="1325"/>
    </location>
</feature>
<dbReference type="InterPro" id="IPR000008">
    <property type="entry name" value="C2_dom"/>
</dbReference>
<dbReference type="InterPro" id="IPR035892">
    <property type="entry name" value="C2_domain_sf"/>
</dbReference>
<feature type="compositionally biased region" description="Polar residues" evidence="1">
    <location>
        <begin position="2119"/>
        <end position="2132"/>
    </location>
</feature>
<feature type="region of interest" description="Disordered" evidence="1">
    <location>
        <begin position="1139"/>
        <end position="1181"/>
    </location>
</feature>
<feature type="compositionally biased region" description="Polar residues" evidence="1">
    <location>
        <begin position="1157"/>
        <end position="1168"/>
    </location>
</feature>
<sequence length="2184" mass="235512">MEDLITGTSLPPGVDGRPKGEIHARFGNVHLGTTKRLRSPSGPTLLFVRWWGDAGPGICLHLAPGSYGEIHFPVRCGPRHLVRYLRDMSSLVLVLEEAYTHAPLGRCAVDVRFLDLSRPVSGTFPILLPQNASHVDGALAVGTMMRHVGTLDVHLEIGFTSTNMSSFEINEHLADQSALGKPFPSVQQRSVNNQSPMLPPQKPSNSAIQHFSVSDVARFDEALQQLDLFEVLLDQMQKDFNRFCDIFDEWRTSLEPGTANIGGLLQQLQAQRIFQRNISEEQHQYLQYMVDPKGDLQYTLDEVMLAFRQSLEAGVRVRNAQLQEVIPLLAPLALHLQQGLILMRQAFRASVSPTGEQGFMTIQHLVSVLHEILPPMERQQVRYLVCMLAHQGSTGHPGWITFQDLQSFLRQAAAWGGVNNDLLVASKVVAAADSPSDVSKSATMGRLFSGSYALSGPPQARQWALSRLKNRLQIQRTGPAAVQLGDAIPQILPAQIFAVPTTNKTVLQSIPASLPEFKELNPSLPTDQRPGMQHTLSPPSKPHVVTEDPVAVFLRQAEALRMSLSEAVSKVPASPSSSLIHYPSNGENHYSRDSASLSLLKFIQEDKGVSQPLPLQSRSFKGSSSAQQQAWLARHPGDDVSEGYESEGDMTSSHGHGNENSREETTDADQEEDEDEEEAAAWSERQLLDHLFFPPASTRKVPGDKDPDSFTPNKSGRNKPDTIPKPDAPVDQTAGGGQLDKIVDHSGEGDKSAPSPHQPQSVEEQDPVAKKPSISQPVLQVEVIDLNVPDKYQDLSFVVKASSLSSLSQRQHWSVCCSNGESNALAIPQPLLSFSLPAHTDIMLPSPVIFELWSGRTELVGMAQLLLQPPPDNDLQDNGSSAFKCQPAVEGMLLQAYACVSVPLQNPLMNKVEREELERCGKIKIQAGIFAPHVVEAKSQGLLSDHAPGAKEGVDALHQGSVMFSHTFRVTVCGGVDLPDPQSLVQQELPVPHSRFLQYIYPGDSEPLFTDDVPCEREPIFAASAAHTIVMAPEADVMEQLKMASGNQSTELKLEVWDRWSNGSAPTLMGSASLTLQLLAQLAKSEAGEASLLLKLPLEQVRTPHIAHASVSADAPDGVDNSSVSIPALEVKIQYQRETHHHTAPDLSTSDEHDTGNTEVEQDFSQGTVEVPSTVHQARSPPELRGMEAVLSVSILQACGLQAAVLDAQAWLGSAGALLGRSHLVGPNPYATLNLLPGSNVRGRLPIMKTPYLAQTFCPEFNWQADVALLMDAPVLEAMATRHLCVELWHHTSRSLAVALGEPKLPKQQQDVHEEQHEGRSSGVQDILLGCASHALSHLLLKPQGVSAWLLLKSQRGEPVGAVQLSLCIKSINNQALDQCIDAPPPLSQVPGLINIFPTTAVQYLLAGQAPWIAHQLQGHPEATLGPARAPLLPSGFEGQWSRLTFHVDQLVIPSPGSAAELRPRAYKYYITYTLPGSSDEIHTAAQTAKMQQQSSPNASSAAAAAAAVNVRTSLSAPGSVSWHVPLQHCGVHWVQAGEALAASLLGMPLRIKAYRAHSRAATQLGTPAAWLSSSLCGETMVDMSSMVAASGVRKHQPHTRWLSGTYTLIDPTAKMFSNSRVTVRALLELLPTTLPPTSWLTKSAWQPVVALQHTRPMPVKSEQLVDTSSASVPSSAEEKQHTASVASNTLDTNIGVGSIENSAVTQDLDEAVISAGAVGREDLGSTMPGLSRTATGGPLGAQADVMLGDQGGVDDDDWMFSFKKILPVVSMHPVRTDAEYSERTGEGTVSLVGHPEVLDVGIFTSQACEHDGTTASGKEEVSAVADQQGSLDGSAGGTLLSDKEALRRKLQELEDCVTSMGWRCEGGRGDVADGSKLERQHDGLTGLSNPRNEVNVQKLVSSLPTSQVQPVTFVVLQSSSVFVPTAHSSSSPDASTSKSLLPKQPVSGTSRSAPYVAATCSEDEEETFVLGDYGGSDTDDTDELLASKSRYVVDNGAAATRLQDQSIKGSLGREGTSNENHEDSRLGTRRHMSAVTALTSGREVQEGGVQSNEDWMFEFGVSARSARKTAQQTGNASSSSVLHPSMVHPGMSIASVHQTLMKARAEAFQKNASIASTPHTGVATSTQSIHATDSRRENAAGSAFAFEPEVQVQRVHHSPSSHNSLKFRNALPSVPSDFKLEYM</sequence>
<dbReference type="PANTHER" id="PTHR21254:SF1">
    <property type="entry name" value="C2 DOMAIN-CONTAINING PROTEIN 3"/>
    <property type="match status" value="1"/>
</dbReference>
<feature type="region of interest" description="Disordered" evidence="1">
    <location>
        <begin position="1661"/>
        <end position="1688"/>
    </location>
</feature>
<feature type="compositionally biased region" description="Acidic residues" evidence="1">
    <location>
        <begin position="639"/>
        <end position="648"/>
    </location>
</feature>
<dbReference type="PROSITE" id="PS50004">
    <property type="entry name" value="C2"/>
    <property type="match status" value="1"/>
</dbReference>
<dbReference type="OrthoDB" id="568471at2759"/>
<evidence type="ECO:0000259" key="2">
    <source>
        <dbReference type="PROSITE" id="PS50004"/>
    </source>
</evidence>
<reference evidence="3 4" key="1">
    <citation type="submission" date="2017-08" db="EMBL/GenBank/DDBJ databases">
        <title>Acidophilic green algal genome provides insights into adaptation to an acidic environment.</title>
        <authorList>
            <person name="Hirooka S."/>
            <person name="Hirose Y."/>
            <person name="Kanesaki Y."/>
            <person name="Higuchi S."/>
            <person name="Fujiwara T."/>
            <person name="Onuma R."/>
            <person name="Era A."/>
            <person name="Ohbayashi R."/>
            <person name="Uzuka A."/>
            <person name="Nozaki H."/>
            <person name="Yoshikawa H."/>
            <person name="Miyagishima S.Y."/>
        </authorList>
    </citation>
    <scope>NUCLEOTIDE SEQUENCE [LARGE SCALE GENOMIC DNA]</scope>
    <source>
        <strain evidence="3 4">NIES-2499</strain>
    </source>
</reference>
<proteinExistence type="predicted"/>
<dbReference type="SUPFAM" id="SSF49562">
    <property type="entry name" value="C2 domain (Calcium/lipid-binding domain, CaLB)"/>
    <property type="match status" value="1"/>
</dbReference>
<dbReference type="EMBL" id="BEGY01000077">
    <property type="protein sequence ID" value="GAX82212.1"/>
    <property type="molecule type" value="Genomic_DNA"/>
</dbReference>
<protein>
    <recommendedName>
        <fullName evidence="2">C2 domain-containing protein</fullName>
    </recommendedName>
</protein>
<dbReference type="Pfam" id="PF25339">
    <property type="entry name" value="C2_C2CD3_N"/>
    <property type="match status" value="1"/>
</dbReference>
<feature type="compositionally biased region" description="Basic and acidic residues" evidence="1">
    <location>
        <begin position="741"/>
        <end position="751"/>
    </location>
</feature>
<keyword evidence="4" id="KW-1185">Reference proteome</keyword>
<feature type="compositionally biased region" description="Low complexity" evidence="1">
    <location>
        <begin position="1929"/>
        <end position="1940"/>
    </location>
</feature>
<feature type="compositionally biased region" description="Polar residues" evidence="1">
    <location>
        <begin position="185"/>
        <end position="196"/>
    </location>
</feature>
<feature type="region of interest" description="Disordered" evidence="1">
    <location>
        <begin position="1925"/>
        <end position="1953"/>
    </location>
</feature>
<evidence type="ECO:0000256" key="1">
    <source>
        <dbReference type="SAM" id="MobiDB-lite"/>
    </source>
</evidence>
<feature type="compositionally biased region" description="Basic and acidic residues" evidence="1">
    <location>
        <begin position="656"/>
        <end position="665"/>
    </location>
</feature>
<dbReference type="Proteomes" id="UP000232323">
    <property type="component" value="Unassembled WGS sequence"/>
</dbReference>
<feature type="compositionally biased region" description="Polar residues" evidence="1">
    <location>
        <begin position="1665"/>
        <end position="1675"/>
    </location>
</feature>
<dbReference type="InterPro" id="IPR057537">
    <property type="entry name" value="C2_C2CD3_N"/>
</dbReference>
<dbReference type="PANTHER" id="PTHR21254">
    <property type="entry name" value="C2 DOMAIN-CONTAINING PROTEIN 3"/>
    <property type="match status" value="1"/>
</dbReference>
<feature type="region of interest" description="Disordered" evidence="1">
    <location>
        <begin position="523"/>
        <end position="544"/>
    </location>
</feature>
<comment type="caution">
    <text evidence="3">The sequence shown here is derived from an EMBL/GenBank/DDBJ whole genome shotgun (WGS) entry which is preliminary data.</text>
</comment>
<organism evidence="3 4">
    <name type="scientific">Chlamydomonas eustigma</name>
    <dbReference type="NCBI Taxonomy" id="1157962"/>
    <lineage>
        <taxon>Eukaryota</taxon>
        <taxon>Viridiplantae</taxon>
        <taxon>Chlorophyta</taxon>
        <taxon>core chlorophytes</taxon>
        <taxon>Chlorophyceae</taxon>
        <taxon>CS clade</taxon>
        <taxon>Chlamydomonadales</taxon>
        <taxon>Chlamydomonadaceae</taxon>
        <taxon>Chlamydomonas</taxon>
    </lineage>
</organism>
<feature type="region of interest" description="Disordered" evidence="1">
    <location>
        <begin position="184"/>
        <end position="205"/>
    </location>
</feature>
<evidence type="ECO:0000313" key="4">
    <source>
        <dbReference type="Proteomes" id="UP000232323"/>
    </source>
</evidence>
<feature type="compositionally biased region" description="Polar residues" evidence="1">
    <location>
        <begin position="613"/>
        <end position="630"/>
    </location>
</feature>
<feature type="region of interest" description="Disordered" evidence="1">
    <location>
        <begin position="1872"/>
        <end position="1891"/>
    </location>
</feature>
<evidence type="ECO:0000313" key="3">
    <source>
        <dbReference type="EMBL" id="GAX82212.1"/>
    </source>
</evidence>
<dbReference type="STRING" id="1157962.A0A250XH15"/>
<feature type="region of interest" description="Disordered" evidence="1">
    <location>
        <begin position="2119"/>
        <end position="2138"/>
    </location>
</feature>
<dbReference type="GO" id="GO:0060271">
    <property type="term" value="P:cilium assembly"/>
    <property type="evidence" value="ECO:0007669"/>
    <property type="project" value="TreeGrafter"/>
</dbReference>